<gene>
    <name evidence="1" type="ordered locus">Cycma_0589</name>
</gene>
<proteinExistence type="predicted"/>
<sequence>MAITAYDDSAALADFTTDPGVKENSRIIGVALIKKGFDITALTDDETTWETGITAKDIVIINPVTGNFPEATENSVPGIGRTQTEFSNKTYNIPFRHKGVDVNLAFYNKLLKSKEYGIGFMFHDNKMYIPAGKDLEVATIDFFCRIASEEDLEGDRYMMVSARWNSADFPYSIAAPKELFPL</sequence>
<dbReference type="AlphaFoldDB" id="G0IZ91"/>
<dbReference type="RefSeq" id="WP_014018662.1">
    <property type="nucleotide sequence ID" value="NC_015914.1"/>
</dbReference>
<evidence type="ECO:0000313" key="1">
    <source>
        <dbReference type="EMBL" id="AEL24364.1"/>
    </source>
</evidence>
<dbReference type="HOGENOM" id="CLU_1479739_0_0_10"/>
<dbReference type="STRING" id="880070.Cycma_0589"/>
<dbReference type="Proteomes" id="UP000001635">
    <property type="component" value="Chromosome"/>
</dbReference>
<reference evidence="2" key="1">
    <citation type="submission" date="2011-07" db="EMBL/GenBank/DDBJ databases">
        <title>The complete genome of Cyclobacterium marinum DSM 745.</title>
        <authorList>
            <person name="Lucas S."/>
            <person name="Han J."/>
            <person name="Lapidus A."/>
            <person name="Bruce D."/>
            <person name="Goodwin L."/>
            <person name="Pitluck S."/>
            <person name="Peters L."/>
            <person name="Kyrpides N."/>
            <person name="Mavromatis K."/>
            <person name="Ivanova N."/>
            <person name="Ovchinnikova G."/>
            <person name="Chertkov O."/>
            <person name="Detter J.C."/>
            <person name="Tapia R."/>
            <person name="Han C."/>
            <person name="Land M."/>
            <person name="Hauser L."/>
            <person name="Markowitz V."/>
            <person name="Cheng J.-F."/>
            <person name="Hugenholtz P."/>
            <person name="Woyke T."/>
            <person name="Wu D."/>
            <person name="Tindall B."/>
            <person name="Schuetze A."/>
            <person name="Brambilla E."/>
            <person name="Klenk H.-P."/>
            <person name="Eisen J.A."/>
        </authorList>
    </citation>
    <scope>NUCLEOTIDE SEQUENCE [LARGE SCALE GENOMIC DNA]</scope>
    <source>
        <strain evidence="2">ATCC 25205 / DSM 745 / LMG 13164 / NCIMB 1802</strain>
    </source>
</reference>
<organism evidence="1 2">
    <name type="scientific">Cyclobacterium marinum (strain ATCC 25205 / DSM 745 / LMG 13164 / NCIMB 1802)</name>
    <name type="common">Flectobacillus marinus</name>
    <dbReference type="NCBI Taxonomy" id="880070"/>
    <lineage>
        <taxon>Bacteria</taxon>
        <taxon>Pseudomonadati</taxon>
        <taxon>Bacteroidota</taxon>
        <taxon>Cytophagia</taxon>
        <taxon>Cytophagales</taxon>
        <taxon>Cyclobacteriaceae</taxon>
        <taxon>Cyclobacterium</taxon>
    </lineage>
</organism>
<dbReference type="OrthoDB" id="9999957at2"/>
<dbReference type="EMBL" id="CP002955">
    <property type="protein sequence ID" value="AEL24364.1"/>
    <property type="molecule type" value="Genomic_DNA"/>
</dbReference>
<protein>
    <submittedName>
        <fullName evidence="1">Uncharacterized protein</fullName>
    </submittedName>
</protein>
<evidence type="ECO:0000313" key="2">
    <source>
        <dbReference type="Proteomes" id="UP000001635"/>
    </source>
</evidence>
<name>G0IZ91_CYCMS</name>
<dbReference type="eggNOG" id="ENOG50345CM">
    <property type="taxonomic scope" value="Bacteria"/>
</dbReference>
<keyword evidence="2" id="KW-1185">Reference proteome</keyword>
<accession>G0IZ91</accession>
<dbReference type="KEGG" id="cmr:Cycma_0589"/>